<evidence type="ECO:0008006" key="5">
    <source>
        <dbReference type="Google" id="ProtNLM"/>
    </source>
</evidence>
<dbReference type="EMBL" id="CP046234">
    <property type="protein sequence ID" value="WFD46547.1"/>
    <property type="molecule type" value="Genomic_DNA"/>
</dbReference>
<evidence type="ECO:0000256" key="2">
    <source>
        <dbReference type="SAM" id="MobiDB-lite"/>
    </source>
</evidence>
<dbReference type="InterPro" id="IPR033349">
    <property type="entry name" value="ATRIP"/>
</dbReference>
<feature type="compositionally biased region" description="Low complexity" evidence="2">
    <location>
        <begin position="216"/>
        <end position="230"/>
    </location>
</feature>
<dbReference type="PANTHER" id="PTHR28594:SF1">
    <property type="entry name" value="ATR-INTERACTING PROTEIN"/>
    <property type="match status" value="1"/>
</dbReference>
<evidence type="ECO:0000313" key="3">
    <source>
        <dbReference type="EMBL" id="WFD46547.1"/>
    </source>
</evidence>
<feature type="coiled-coil region" evidence="1">
    <location>
        <begin position="54"/>
        <end position="135"/>
    </location>
</feature>
<feature type="region of interest" description="Disordered" evidence="2">
    <location>
        <begin position="506"/>
        <end position="543"/>
    </location>
</feature>
<keyword evidence="1" id="KW-0175">Coiled coil</keyword>
<accession>A0ABY8ENY0</accession>
<evidence type="ECO:0000313" key="4">
    <source>
        <dbReference type="Proteomes" id="UP000818624"/>
    </source>
</evidence>
<dbReference type="Proteomes" id="UP000818624">
    <property type="component" value="Chromosome 1"/>
</dbReference>
<protein>
    <recommendedName>
        <fullName evidence="5">DNA repair protein Rad26</fullName>
    </recommendedName>
</protein>
<dbReference type="PANTHER" id="PTHR28594">
    <property type="entry name" value="ATR-INTERACTING PROTEIN"/>
    <property type="match status" value="1"/>
</dbReference>
<reference evidence="3 4" key="1">
    <citation type="journal article" date="2020" name="Elife">
        <title>Loss of centromere function drives karyotype evolution in closely related Malassezia species.</title>
        <authorList>
            <person name="Sankaranarayanan S.R."/>
            <person name="Ianiri G."/>
            <person name="Coelho M.A."/>
            <person name="Reza M.H."/>
            <person name="Thimmappa B.C."/>
            <person name="Ganguly P."/>
            <person name="Vadnala R.N."/>
            <person name="Sun S."/>
            <person name="Siddharthan R."/>
            <person name="Tellgren-Roth C."/>
            <person name="Dawson T.L."/>
            <person name="Heitman J."/>
            <person name="Sanyal K."/>
        </authorList>
    </citation>
    <scope>NUCLEOTIDE SEQUENCE [LARGE SCALE GENOMIC DNA]</scope>
    <source>
        <strain evidence="3">CBS14141</strain>
    </source>
</reference>
<organism evidence="3 4">
    <name type="scientific">Malassezia furfur</name>
    <name type="common">Pityriasis versicolor infection agent</name>
    <name type="synonym">Pityrosporum furfur</name>
    <dbReference type="NCBI Taxonomy" id="55194"/>
    <lineage>
        <taxon>Eukaryota</taxon>
        <taxon>Fungi</taxon>
        <taxon>Dikarya</taxon>
        <taxon>Basidiomycota</taxon>
        <taxon>Ustilaginomycotina</taxon>
        <taxon>Malasseziomycetes</taxon>
        <taxon>Malasseziales</taxon>
        <taxon>Malasseziaceae</taxon>
        <taxon>Malassezia</taxon>
    </lineage>
</organism>
<name>A0ABY8ENY0_MALFU</name>
<feature type="region of interest" description="Disordered" evidence="2">
    <location>
        <begin position="187"/>
        <end position="235"/>
    </location>
</feature>
<sequence length="874" mass="96073">MDADGDESFDDDWWDSLAIDPVTDTQLQALEIQAQASGNVNTPASTAPSEPASLQAQLQELRALQAKQQELIDTLTRQTQQQKGEIAVVRANWKRAQEQNSGLQQKQTQLESEYRERFERIQQENRRQIEKLETAAAFRRIEQDTNRTAWPSSLRRRAPVMITDTGATKRTPGFTTLTTPTHNRIVHHVHSPGASPTPISPLSLTRRKRSLPDEPTSPSRTRSTKTPITSTKKEFPRFVNSFLQPGLSSSLATPAASRAAKSPPHTPPDAERSSSPVTPSPDLGPVRTCEQMDAPDASMLVLTTLFCYRTRWATQVMCQPFLALPPPASVPGTQYFPLGPGLHTWCAALDPDAEKESKPEDAPSIPMLLHLLSMQLPHAVPERLRRRFSHAAEVLWDSVTKSSSYNVFLAECGHVVDDALREHSAYTPASIDAVVERVWELQTGALFGTVAAALRVLTGVFLRLNLTHYVAAMLDWMAALGISQPGFVPFLLKKVQYLDWAEPDTPQVPEHSMVPSNQDDKELLPSSQESQEPSKPDTSAPATPTSLVKMWIECVRKCHAVPLSVSSPDAQPEADAQGEPVWDMGPEARMSLLGAIVRCARVLAWTVGQTGLVELQPFFQQPGVLLTLLDVQTSSHDVLYQSVDLLSSLIPDVMTLHMALASPYDHALQPRVPARLLQVRFSVVDILAKHLVDRRGDTSAAYVQKLHTATLLFMSSAARYGDTAVILSESVPLLPALIQCLSWDTEEVWGGAMAGDRTEHALARVCMTTRLLHQLYAPETSLGRGLAEKLLSTQAQAILNGIRHAFVVSMGRIAFAQAPSWLADDGDAEPVPERSRMRSQLENAAMLAGDLIDLVLSPSETDEIYELLASNSTS</sequence>
<keyword evidence="4" id="KW-1185">Reference proteome</keyword>
<proteinExistence type="predicted"/>
<feature type="compositionally biased region" description="Low complexity" evidence="2">
    <location>
        <begin position="524"/>
        <end position="533"/>
    </location>
</feature>
<evidence type="ECO:0000256" key="1">
    <source>
        <dbReference type="SAM" id="Coils"/>
    </source>
</evidence>
<feature type="region of interest" description="Disordered" evidence="2">
    <location>
        <begin position="249"/>
        <end position="289"/>
    </location>
</feature>
<gene>
    <name evidence="3" type="ORF">GLX27_001184</name>
</gene>